<dbReference type="GeneID" id="27360542"/>
<keyword evidence="4" id="KW-0812">Transmembrane</keyword>
<dbReference type="RefSeq" id="XP_016260114.1">
    <property type="nucleotide sequence ID" value="XM_016409806.1"/>
</dbReference>
<dbReference type="Pfam" id="PF07690">
    <property type="entry name" value="MFS_1"/>
    <property type="match status" value="1"/>
</dbReference>
<dbReference type="HOGENOM" id="CLU_001265_1_1_1"/>
<evidence type="ECO:0000313" key="6">
    <source>
        <dbReference type="EMBL" id="KIW39898.1"/>
    </source>
</evidence>
<feature type="domain" description="Major facilitator superfamily (MFS) profile" evidence="5">
    <location>
        <begin position="31"/>
        <end position="413"/>
    </location>
</feature>
<feature type="transmembrane region" description="Helical" evidence="4">
    <location>
        <begin position="160"/>
        <end position="180"/>
    </location>
</feature>
<evidence type="ECO:0000259" key="5">
    <source>
        <dbReference type="PROSITE" id="PS50850"/>
    </source>
</evidence>
<dbReference type="Gene3D" id="1.20.1250.20">
    <property type="entry name" value="MFS general substrate transporter like domains"/>
    <property type="match status" value="2"/>
</dbReference>
<comment type="similarity">
    <text evidence="2">Belongs to the major facilitator superfamily. Monocarboxylate porter (TC 2.A.1.13) family.</text>
</comment>
<dbReference type="InterPro" id="IPR036259">
    <property type="entry name" value="MFS_trans_sf"/>
</dbReference>
<keyword evidence="7" id="KW-1185">Reference proteome</keyword>
<dbReference type="InterPro" id="IPR020846">
    <property type="entry name" value="MFS_dom"/>
</dbReference>
<evidence type="ECO:0000313" key="7">
    <source>
        <dbReference type="Proteomes" id="UP000053342"/>
    </source>
</evidence>
<feature type="region of interest" description="Disordered" evidence="3">
    <location>
        <begin position="1"/>
        <end position="22"/>
    </location>
</feature>
<accession>A0A0D2D9V5</accession>
<proteinExistence type="inferred from homology"/>
<dbReference type="InterPro" id="IPR050327">
    <property type="entry name" value="Proton-linked_MCT"/>
</dbReference>
<feature type="transmembrane region" description="Helical" evidence="4">
    <location>
        <begin position="323"/>
        <end position="346"/>
    </location>
</feature>
<dbReference type="PROSITE" id="PS50850">
    <property type="entry name" value="MFS"/>
    <property type="match status" value="1"/>
</dbReference>
<dbReference type="CDD" id="cd17352">
    <property type="entry name" value="MFS_MCT_SLC16"/>
    <property type="match status" value="1"/>
</dbReference>
<feature type="transmembrane region" description="Helical" evidence="4">
    <location>
        <begin position="192"/>
        <end position="212"/>
    </location>
</feature>
<dbReference type="InterPro" id="IPR011701">
    <property type="entry name" value="MFS"/>
</dbReference>
<dbReference type="EMBL" id="KN847339">
    <property type="protein sequence ID" value="KIW39898.1"/>
    <property type="molecule type" value="Genomic_DNA"/>
</dbReference>
<dbReference type="VEuPathDB" id="FungiDB:PV06_08468"/>
<comment type="subcellular location">
    <subcellularLocation>
        <location evidence="1">Membrane</location>
        <topology evidence="1">Multi-pass membrane protein</topology>
    </subcellularLocation>
</comment>
<protein>
    <recommendedName>
        <fullName evidence="5">Major facilitator superfamily (MFS) profile domain-containing protein</fullName>
    </recommendedName>
</protein>
<keyword evidence="4" id="KW-1133">Transmembrane helix</keyword>
<feature type="transmembrane region" description="Helical" evidence="4">
    <location>
        <begin position="73"/>
        <end position="95"/>
    </location>
</feature>
<feature type="transmembrane region" description="Helical" evidence="4">
    <location>
        <begin position="233"/>
        <end position="254"/>
    </location>
</feature>
<dbReference type="PANTHER" id="PTHR11360">
    <property type="entry name" value="MONOCARBOXYLATE TRANSPORTER"/>
    <property type="match status" value="1"/>
</dbReference>
<reference evidence="6 7" key="1">
    <citation type="submission" date="2015-01" db="EMBL/GenBank/DDBJ databases">
        <title>The Genome Sequence of Exophiala oligosperma CBS72588.</title>
        <authorList>
            <consortium name="The Broad Institute Genomics Platform"/>
            <person name="Cuomo C."/>
            <person name="de Hoog S."/>
            <person name="Gorbushina A."/>
            <person name="Stielow B."/>
            <person name="Teixiera M."/>
            <person name="Abouelleil A."/>
            <person name="Chapman S.B."/>
            <person name="Priest M."/>
            <person name="Young S.K."/>
            <person name="Wortman J."/>
            <person name="Nusbaum C."/>
            <person name="Birren B."/>
        </authorList>
    </citation>
    <scope>NUCLEOTIDE SEQUENCE [LARGE SCALE GENOMIC DNA]</scope>
    <source>
        <strain evidence="6 7">CBS 72588</strain>
    </source>
</reference>
<dbReference type="GO" id="GO:0022857">
    <property type="term" value="F:transmembrane transporter activity"/>
    <property type="evidence" value="ECO:0007669"/>
    <property type="project" value="InterPro"/>
</dbReference>
<feature type="transmembrane region" description="Helical" evidence="4">
    <location>
        <begin position="391"/>
        <end position="410"/>
    </location>
</feature>
<feature type="transmembrane region" description="Helical" evidence="4">
    <location>
        <begin position="358"/>
        <end position="385"/>
    </location>
</feature>
<evidence type="ECO:0000256" key="3">
    <source>
        <dbReference type="SAM" id="MobiDB-lite"/>
    </source>
</evidence>
<dbReference type="GO" id="GO:0016020">
    <property type="term" value="C:membrane"/>
    <property type="evidence" value="ECO:0007669"/>
    <property type="project" value="UniProtKB-SubCell"/>
</dbReference>
<feature type="transmembrane region" description="Helical" evidence="4">
    <location>
        <begin position="298"/>
        <end position="317"/>
    </location>
</feature>
<dbReference type="AlphaFoldDB" id="A0A0D2D9V5"/>
<gene>
    <name evidence="6" type="ORF">PV06_08468</name>
</gene>
<evidence type="ECO:0000256" key="1">
    <source>
        <dbReference type="ARBA" id="ARBA00004141"/>
    </source>
</evidence>
<evidence type="ECO:0000256" key="4">
    <source>
        <dbReference type="SAM" id="Phobius"/>
    </source>
</evidence>
<feature type="transmembrane region" description="Helical" evidence="4">
    <location>
        <begin position="132"/>
        <end position="153"/>
    </location>
</feature>
<dbReference type="PANTHER" id="PTHR11360:SF281">
    <property type="entry name" value="ASPYRIDONES EFFLUX PROTEIN APDF-RELATED"/>
    <property type="match status" value="1"/>
</dbReference>
<dbReference type="SUPFAM" id="SSF103473">
    <property type="entry name" value="MFS general substrate transporter"/>
    <property type="match status" value="1"/>
</dbReference>
<evidence type="ECO:0000256" key="2">
    <source>
        <dbReference type="ARBA" id="ARBA00006727"/>
    </source>
</evidence>
<dbReference type="Proteomes" id="UP000053342">
    <property type="component" value="Unassembled WGS sequence"/>
</dbReference>
<feature type="compositionally biased region" description="Polar residues" evidence="3">
    <location>
        <begin position="1"/>
        <end position="10"/>
    </location>
</feature>
<sequence>MSLVQPSDSSPEPADEKPKVEYGDFPEGGIRAWLVILGAYCVSFSTFGYMNAYGVYQEYYSSHFLSHESPSSISWIGSIQVFFLYAGGLVGGPLFDRYGVKVIYVPALAAIVSVMMTSLCTEYYQFILAQGLLGGLASGILFAPAMTCVSHYFRRRRGVALGLTVTGSSTGGVIFPIALTRMLKYRSLGFGWSVRIVGFIILVTMTVAVLTLKERLPPRRGAVLLPSAFTQRAYILTTAGIFFMTWGLFTPFFYLPQYALQQGMGHDLADYMPAILNAASAFGRVVPGLAADKVGPFNTMLVEGTCTGVLLLCWLAIRSNAAIIIFAALYGFFSGGIVSLMSPCFARITPHMNQFGTYLGMAMAVLAVAGLTGTPICGAMVQSYGGYSECAIFSGVAMLFGSLLVAWARLDIQAGLWQKV</sequence>
<feature type="transmembrane region" description="Helical" evidence="4">
    <location>
        <begin position="102"/>
        <end position="126"/>
    </location>
</feature>
<name>A0A0D2D9V5_9EURO</name>
<feature type="transmembrane region" description="Helical" evidence="4">
    <location>
        <begin position="32"/>
        <end position="53"/>
    </location>
</feature>
<organism evidence="6 7">
    <name type="scientific">Exophiala oligosperma</name>
    <dbReference type="NCBI Taxonomy" id="215243"/>
    <lineage>
        <taxon>Eukaryota</taxon>
        <taxon>Fungi</taxon>
        <taxon>Dikarya</taxon>
        <taxon>Ascomycota</taxon>
        <taxon>Pezizomycotina</taxon>
        <taxon>Eurotiomycetes</taxon>
        <taxon>Chaetothyriomycetidae</taxon>
        <taxon>Chaetothyriales</taxon>
        <taxon>Herpotrichiellaceae</taxon>
        <taxon>Exophiala</taxon>
    </lineage>
</organism>
<dbReference type="OrthoDB" id="6499973at2759"/>
<keyword evidence="4" id="KW-0472">Membrane</keyword>